<feature type="coiled-coil region" evidence="15">
    <location>
        <begin position="58"/>
        <end position="128"/>
    </location>
</feature>
<dbReference type="GO" id="GO:0000220">
    <property type="term" value="C:vacuolar proton-transporting V-type ATPase, V0 domain"/>
    <property type="evidence" value="ECO:0007669"/>
    <property type="project" value="InterPro"/>
</dbReference>
<evidence type="ECO:0000256" key="2">
    <source>
        <dbReference type="ARBA" id="ARBA00004644"/>
    </source>
</evidence>
<protein>
    <recommendedName>
        <fullName evidence="14">V-type proton ATPase subunit a</fullName>
    </recommendedName>
</protein>
<evidence type="ECO:0000256" key="5">
    <source>
        <dbReference type="ARBA" id="ARBA00022692"/>
    </source>
</evidence>
<evidence type="ECO:0000256" key="7">
    <source>
        <dbReference type="ARBA" id="ARBA00022989"/>
    </source>
</evidence>
<keyword evidence="4 14" id="KW-0813">Transport</keyword>
<evidence type="ECO:0000256" key="12">
    <source>
        <dbReference type="ARBA" id="ARBA00029431"/>
    </source>
</evidence>
<reference evidence="16" key="1">
    <citation type="submission" date="2025-08" db="UniProtKB">
        <authorList>
            <consortium name="Ensembl"/>
        </authorList>
    </citation>
    <scope>IDENTIFICATION</scope>
</reference>
<evidence type="ECO:0000256" key="4">
    <source>
        <dbReference type="ARBA" id="ARBA00022448"/>
    </source>
</evidence>
<dbReference type="PANTHER" id="PTHR11629">
    <property type="entry name" value="VACUOLAR PROTON ATPASES"/>
    <property type="match status" value="1"/>
</dbReference>
<dbReference type="GO" id="GO:0007035">
    <property type="term" value="P:vacuolar acidification"/>
    <property type="evidence" value="ECO:0007669"/>
    <property type="project" value="TreeGrafter"/>
</dbReference>
<dbReference type="GO" id="GO:0005886">
    <property type="term" value="C:plasma membrane"/>
    <property type="evidence" value="ECO:0007669"/>
    <property type="project" value="TreeGrafter"/>
</dbReference>
<dbReference type="InterPro" id="IPR026028">
    <property type="entry name" value="V-type_ATPase_116kDa_su_euka"/>
</dbReference>
<name>A0A2K5J669_COLAP</name>
<evidence type="ECO:0000256" key="9">
    <source>
        <dbReference type="ARBA" id="ARBA00023065"/>
    </source>
</evidence>
<dbReference type="Pfam" id="PF01496">
    <property type="entry name" value="V_ATPase_I"/>
    <property type="match status" value="1"/>
</dbReference>
<feature type="transmembrane region" description="Helical" evidence="14">
    <location>
        <begin position="452"/>
        <end position="471"/>
    </location>
</feature>
<dbReference type="GO" id="GO:0046961">
    <property type="term" value="F:proton-transporting ATPase activity, rotational mechanism"/>
    <property type="evidence" value="ECO:0007669"/>
    <property type="project" value="InterPro"/>
</dbReference>
<dbReference type="Ensembl" id="ENSCANT00000047400.1">
    <property type="protein sequence ID" value="ENSCANP00000024403.1"/>
    <property type="gene ID" value="ENSCANG00000035442.1"/>
</dbReference>
<proteinExistence type="inferred from homology"/>
<keyword evidence="9 14" id="KW-0406">Ion transport</keyword>
<evidence type="ECO:0000256" key="8">
    <source>
        <dbReference type="ARBA" id="ARBA00023018"/>
    </source>
</evidence>
<dbReference type="InterPro" id="IPR002490">
    <property type="entry name" value="V-ATPase_116kDa_su"/>
</dbReference>
<keyword evidence="7 14" id="KW-1133">Transmembrane helix</keyword>
<keyword evidence="15" id="KW-0175">Coiled coil</keyword>
<feature type="transmembrane region" description="Helical" evidence="14">
    <location>
        <begin position="408"/>
        <end position="432"/>
    </location>
</feature>
<keyword evidence="8" id="KW-0770">Synapse</keyword>
<feature type="transmembrane region" description="Helical" evidence="14">
    <location>
        <begin position="759"/>
        <end position="782"/>
    </location>
</feature>
<feature type="transmembrane region" description="Helical" evidence="14">
    <location>
        <begin position="628"/>
        <end position="652"/>
    </location>
</feature>
<dbReference type="AlphaFoldDB" id="A0A2K5J669"/>
<comment type="subunit">
    <text evidence="13">V-ATPase is a heteromultimeric enzyme made up of two complexes: the ATP-hydrolytic V1 complex and the proton translocation V0 complex. The V1 complex consists of three catalytic AB heterodimers that form a heterohexamer, three peripheral stalks each consisting of EG heterodimers, one central rotor including subunits D and F, and the regulatory subunits C and H. The proton translocation complex V0 consists of the proton transport subunit a, a ring of proteolipid subunits c9c'', rotary subunit d, subunits e and f, and the accessory subunits ATP6AP1/Ac45 and ATP6AP2/PRR. Interacts with SPAAR.</text>
</comment>
<sequence>MGELFRSEEMTLAQLFLQSEAAYCCVSELGELGKVQFRDLNPDVNVFQRKFVNEVRRCEEMDRKLRFVEKEIRKANILIMDTGENPEVPFPRDMIDLEANFEKIENELKEINTNQEALKRNFLELTELKFILRKTQQFFDEAELHHQQMADPDLLEESSSLLEPSEMGRGTPLRLGFVAGVINRERIPTFERMLWRVCRGNVFLRQAEIENPLEDPVTGDYVHKSVFIIFFQGDQLKNRVKKICEGFRASLYPCPETPQERKEMASGVNTRIDDLQMVLNQTEDHRQRVLQAAAKNIRVWFIKVRKMKAIYHTLNLCNIDVTQKCLIAEVWCPVTDLDSIQFALRRGTEHSGSTVPSILNRMQTNQTPPTYNKTNKFTYGFQNIVDAYGIGTYREINPAPYTIITFPFLFAVMFGDFGHGILMTLFAVWMVLRESRILSQKNENEMFSTVFSGRYIILLMGVFSMYTGLIYNDCFSKSLNIFGSSWSVRPMFTYNWTEETLRGNPVLQLNPALPGVFGGPYPFGIDPKNLVNTPFSVGVALGSFTLNIFFSLLFSYFKKPLNIYFGFIPEIIFMTSLFGYLVILIFYKWTAYDAHTSENAPSLLIHFINMFLFSYPESGYSMLYSGQKGIQCFLVVVALLCVPWMLLFKPLVLRRQYLRRKHLGTLNFGGIRVGNGPTEEDAEIIQHDQLSTHSEDADEFDFGDTMVHQAIHTIEYCLGCISNTASYLRLWALSLAHAQLSEVLWTMVIHIGLSVKSLAGGLALFFIFAAFATLTVAILLIMEGLSAFLHALRLHWVEFQNKFYSGTGFKFLPFSFEHIREGKLEE</sequence>
<dbReference type="GO" id="GO:0042470">
    <property type="term" value="C:melanosome"/>
    <property type="evidence" value="ECO:0007669"/>
    <property type="project" value="UniProtKB-SubCell"/>
</dbReference>
<keyword evidence="17" id="KW-1185">Reference proteome</keyword>
<evidence type="ECO:0000256" key="15">
    <source>
        <dbReference type="SAM" id="Coils"/>
    </source>
</evidence>
<dbReference type="GO" id="GO:0030665">
    <property type="term" value="C:clathrin-coated vesicle membrane"/>
    <property type="evidence" value="ECO:0007669"/>
    <property type="project" value="UniProtKB-SubCell"/>
</dbReference>
<dbReference type="PIRSF" id="PIRSF001293">
    <property type="entry name" value="ATP6V0A1"/>
    <property type="match status" value="1"/>
</dbReference>
<evidence type="ECO:0000256" key="14">
    <source>
        <dbReference type="RuleBase" id="RU361189"/>
    </source>
</evidence>
<keyword evidence="6 14" id="KW-0375">Hydrogen ion transport</keyword>
<dbReference type="GO" id="GO:0030672">
    <property type="term" value="C:synaptic vesicle membrane"/>
    <property type="evidence" value="ECO:0007669"/>
    <property type="project" value="UniProtKB-SubCell"/>
</dbReference>
<dbReference type="STRING" id="336983.ENSCANP00000024403"/>
<reference evidence="16" key="2">
    <citation type="submission" date="2025-09" db="UniProtKB">
        <authorList>
            <consortium name="Ensembl"/>
        </authorList>
    </citation>
    <scope>IDENTIFICATION</scope>
</reference>
<dbReference type="Proteomes" id="UP000233080">
    <property type="component" value="Unassembled WGS sequence"/>
</dbReference>
<dbReference type="OMA" id="FYLWFFL"/>
<keyword evidence="5 14" id="KW-0812">Transmembrane</keyword>
<feature type="transmembrane region" description="Helical" evidence="14">
    <location>
        <begin position="535"/>
        <end position="557"/>
    </location>
</feature>
<feature type="transmembrane region" description="Helical" evidence="14">
    <location>
        <begin position="730"/>
        <end position="753"/>
    </location>
</feature>
<dbReference type="PANTHER" id="PTHR11629:SF68">
    <property type="entry name" value="V-TYPE PROTON ATPASE 116 KDA SUBUNIT A 1"/>
    <property type="match status" value="1"/>
</dbReference>
<accession>A0A2K5J669</accession>
<feature type="transmembrane region" description="Helical" evidence="14">
    <location>
        <begin position="563"/>
        <end position="587"/>
    </location>
</feature>
<comment type="function">
    <text evidence="14">Essential component of the vacuolar proton pump (V-ATPase), a multimeric enzyme that catalyzes the translocation of protons across the membranes. Required for assembly and activity of the V-ATPase.</text>
</comment>
<evidence type="ECO:0000256" key="1">
    <source>
        <dbReference type="ARBA" id="ARBA00004223"/>
    </source>
</evidence>
<evidence type="ECO:0000256" key="11">
    <source>
        <dbReference type="ARBA" id="ARBA00023329"/>
    </source>
</evidence>
<keyword evidence="10 14" id="KW-0472">Membrane</keyword>
<evidence type="ECO:0000256" key="3">
    <source>
        <dbReference type="ARBA" id="ARBA00009904"/>
    </source>
</evidence>
<organism evidence="16 17">
    <name type="scientific">Colobus angolensis palliatus</name>
    <name type="common">Peters' Angolan colobus</name>
    <dbReference type="NCBI Taxonomy" id="336983"/>
    <lineage>
        <taxon>Eukaryota</taxon>
        <taxon>Metazoa</taxon>
        <taxon>Chordata</taxon>
        <taxon>Craniata</taxon>
        <taxon>Vertebrata</taxon>
        <taxon>Euteleostomi</taxon>
        <taxon>Mammalia</taxon>
        <taxon>Eutheria</taxon>
        <taxon>Euarchontoglires</taxon>
        <taxon>Primates</taxon>
        <taxon>Haplorrhini</taxon>
        <taxon>Catarrhini</taxon>
        <taxon>Cercopithecidae</taxon>
        <taxon>Colobinae</taxon>
        <taxon>Colobus</taxon>
    </lineage>
</organism>
<keyword evidence="11" id="KW-0968">Cytoplasmic vesicle</keyword>
<comment type="similarity">
    <text evidence="3 14">Belongs to the V-ATPase 116 kDa subunit family.</text>
</comment>
<evidence type="ECO:0000313" key="16">
    <source>
        <dbReference type="Ensembl" id="ENSCANP00000024403.1"/>
    </source>
</evidence>
<dbReference type="GO" id="GO:0051117">
    <property type="term" value="F:ATPase binding"/>
    <property type="evidence" value="ECO:0007669"/>
    <property type="project" value="TreeGrafter"/>
</dbReference>
<evidence type="ECO:0000256" key="6">
    <source>
        <dbReference type="ARBA" id="ARBA00022781"/>
    </source>
</evidence>
<evidence type="ECO:0000256" key="10">
    <source>
        <dbReference type="ARBA" id="ARBA00023136"/>
    </source>
</evidence>
<comment type="subcellular location">
    <subcellularLocation>
        <location evidence="12">Cytoplasmic vesicle</location>
        <location evidence="12">Clathrin-coated vesicle membrane</location>
        <topology evidence="12">Multi-pass membrane protein</topology>
    </subcellularLocation>
    <subcellularLocation>
        <location evidence="2">Cytoplasmic vesicle</location>
        <location evidence="2">Secretory vesicle</location>
        <location evidence="2">Synaptic vesicle membrane</location>
        <topology evidence="2">Multi-pass membrane protein</topology>
    </subcellularLocation>
    <subcellularLocation>
        <location evidence="1">Melanosome</location>
    </subcellularLocation>
</comment>
<evidence type="ECO:0000313" key="17">
    <source>
        <dbReference type="Proteomes" id="UP000233080"/>
    </source>
</evidence>
<evidence type="ECO:0000256" key="13">
    <source>
        <dbReference type="ARBA" id="ARBA00046407"/>
    </source>
</evidence>